<name>X1C5I4_9ZZZZ</name>
<reference evidence="1" key="1">
    <citation type="journal article" date="2014" name="Front. Microbiol.">
        <title>High frequency of phylogenetically diverse reductive dehalogenase-homologous genes in deep subseafloor sedimentary metagenomes.</title>
        <authorList>
            <person name="Kawai M."/>
            <person name="Futagami T."/>
            <person name="Toyoda A."/>
            <person name="Takaki Y."/>
            <person name="Nishi S."/>
            <person name="Hori S."/>
            <person name="Arai W."/>
            <person name="Tsubouchi T."/>
            <person name="Morono Y."/>
            <person name="Uchiyama I."/>
            <person name="Ito T."/>
            <person name="Fujiyama A."/>
            <person name="Inagaki F."/>
            <person name="Takami H."/>
        </authorList>
    </citation>
    <scope>NUCLEOTIDE SEQUENCE</scope>
    <source>
        <strain evidence="1">Expedition CK06-06</strain>
    </source>
</reference>
<sequence length="51" mass="6057">CCYMSDKITKHGKDFIYTMANFLRVQKFTDKSPHYNDLINTFDHDTLRGPE</sequence>
<gene>
    <name evidence="1" type="ORF">S01H4_37873</name>
</gene>
<comment type="caution">
    <text evidence="1">The sequence shown here is derived from an EMBL/GenBank/DDBJ whole genome shotgun (WGS) entry which is preliminary data.</text>
</comment>
<dbReference type="EMBL" id="BART01020374">
    <property type="protein sequence ID" value="GAH03341.1"/>
    <property type="molecule type" value="Genomic_DNA"/>
</dbReference>
<evidence type="ECO:0000313" key="1">
    <source>
        <dbReference type="EMBL" id="GAH03341.1"/>
    </source>
</evidence>
<protein>
    <submittedName>
        <fullName evidence="1">Uncharacterized protein</fullName>
    </submittedName>
</protein>
<accession>X1C5I4</accession>
<dbReference type="AlphaFoldDB" id="X1C5I4"/>
<proteinExistence type="predicted"/>
<organism evidence="1">
    <name type="scientific">marine sediment metagenome</name>
    <dbReference type="NCBI Taxonomy" id="412755"/>
    <lineage>
        <taxon>unclassified sequences</taxon>
        <taxon>metagenomes</taxon>
        <taxon>ecological metagenomes</taxon>
    </lineage>
</organism>
<feature type="non-terminal residue" evidence="1">
    <location>
        <position position="1"/>
    </location>
</feature>